<evidence type="ECO:0000256" key="1">
    <source>
        <dbReference type="RuleBase" id="RU003651"/>
    </source>
</evidence>
<dbReference type="GO" id="GO:0004176">
    <property type="term" value="F:ATP-dependent peptidase activity"/>
    <property type="evidence" value="ECO:0007669"/>
    <property type="project" value="InterPro"/>
</dbReference>
<accession>A0A2T5BJC8</accession>
<evidence type="ECO:0000313" key="3">
    <source>
        <dbReference type="EMBL" id="PTM99048.1"/>
    </source>
</evidence>
<dbReference type="Gene3D" id="3.40.50.300">
    <property type="entry name" value="P-loop containing nucleotide triphosphate hydrolases"/>
    <property type="match status" value="1"/>
</dbReference>
<proteinExistence type="inferred from homology"/>
<dbReference type="InterPro" id="IPR037219">
    <property type="entry name" value="Peptidase_M41-like"/>
</dbReference>
<dbReference type="InterPro" id="IPR003960">
    <property type="entry name" value="ATPase_AAA_CS"/>
</dbReference>
<dbReference type="Pfam" id="PF00004">
    <property type="entry name" value="AAA"/>
    <property type="match status" value="1"/>
</dbReference>
<dbReference type="GO" id="GO:0016887">
    <property type="term" value="F:ATP hydrolysis activity"/>
    <property type="evidence" value="ECO:0007669"/>
    <property type="project" value="InterPro"/>
</dbReference>
<dbReference type="AlphaFoldDB" id="A0A2T5BJC8"/>
<dbReference type="SUPFAM" id="SSF140990">
    <property type="entry name" value="FtsH protease domain-like"/>
    <property type="match status" value="1"/>
</dbReference>
<reference evidence="3 4" key="1">
    <citation type="submission" date="2018-04" db="EMBL/GenBank/DDBJ databases">
        <title>Genomic Encyclopedia of Type Strains, Phase IV (KMG-IV): sequencing the most valuable type-strain genomes for metagenomic binning, comparative biology and taxonomic classification.</title>
        <authorList>
            <person name="Goeker M."/>
        </authorList>
    </citation>
    <scope>NUCLEOTIDE SEQUENCE [LARGE SCALE GENOMIC DNA]</scope>
    <source>
        <strain evidence="3 4">DSM 7138</strain>
    </source>
</reference>
<dbReference type="Proteomes" id="UP000241247">
    <property type="component" value="Unassembled WGS sequence"/>
</dbReference>
<dbReference type="EMBL" id="PZZZ01000001">
    <property type="protein sequence ID" value="PTM99048.1"/>
    <property type="molecule type" value="Genomic_DNA"/>
</dbReference>
<name>A0A2T5BJC8_MYCDI</name>
<dbReference type="Gene3D" id="1.10.8.60">
    <property type="match status" value="1"/>
</dbReference>
<dbReference type="SUPFAM" id="SSF52540">
    <property type="entry name" value="P-loop containing nucleoside triphosphate hydrolases"/>
    <property type="match status" value="1"/>
</dbReference>
<organism evidence="3 4">
    <name type="scientific">Mycoplana dimorpha</name>
    <dbReference type="NCBI Taxonomy" id="28320"/>
    <lineage>
        <taxon>Bacteria</taxon>
        <taxon>Pseudomonadati</taxon>
        <taxon>Pseudomonadota</taxon>
        <taxon>Alphaproteobacteria</taxon>
        <taxon>Hyphomicrobiales</taxon>
        <taxon>Rhizobiaceae</taxon>
        <taxon>Mycoplana</taxon>
    </lineage>
</organism>
<dbReference type="PANTHER" id="PTHR23076">
    <property type="entry name" value="METALLOPROTEASE M41 FTSH"/>
    <property type="match status" value="1"/>
</dbReference>
<gene>
    <name evidence="3" type="ORF">C7449_101719</name>
</gene>
<evidence type="ECO:0000259" key="2">
    <source>
        <dbReference type="Pfam" id="PF00004"/>
    </source>
</evidence>
<dbReference type="GO" id="GO:0030163">
    <property type="term" value="P:protein catabolic process"/>
    <property type="evidence" value="ECO:0007669"/>
    <property type="project" value="TreeGrafter"/>
</dbReference>
<dbReference type="GO" id="GO:0005524">
    <property type="term" value="F:ATP binding"/>
    <property type="evidence" value="ECO:0007669"/>
    <property type="project" value="UniProtKB-KW"/>
</dbReference>
<dbReference type="InterPro" id="IPR027417">
    <property type="entry name" value="P-loop_NTPase"/>
</dbReference>
<keyword evidence="4" id="KW-1185">Reference proteome</keyword>
<sequence>MLANCERSGGSPRRLVVRCPRLMAWYSSSMIPVILVTTSSVLSSEEPAGSCIQVVNALLECLDGLEGREGVVVVGATNNSDNIDPAILRSGRLDRQIEIPLPSEQDRIAILAQHIDHCIEVTELEGLKAWTAGMSGADLAKAARDARRLARRAKRPLNLDDVRAVLPAPIDITPEHRRALAIHEVGHTVVGLALGHGIYRAQRSSEPRSRARKRSKAARPTLNCRRQVIGIGSSF</sequence>
<keyword evidence="1" id="KW-0547">Nucleotide-binding</keyword>
<dbReference type="PANTHER" id="PTHR23076:SF97">
    <property type="entry name" value="ATP-DEPENDENT ZINC METALLOPROTEASE YME1L1"/>
    <property type="match status" value="1"/>
</dbReference>
<dbReference type="OrthoDB" id="9809379at2"/>
<comment type="caution">
    <text evidence="3">The sequence shown here is derived from an EMBL/GenBank/DDBJ whole genome shotgun (WGS) entry which is preliminary data.</text>
</comment>
<dbReference type="GO" id="GO:0005886">
    <property type="term" value="C:plasma membrane"/>
    <property type="evidence" value="ECO:0007669"/>
    <property type="project" value="TreeGrafter"/>
</dbReference>
<evidence type="ECO:0000313" key="4">
    <source>
        <dbReference type="Proteomes" id="UP000241247"/>
    </source>
</evidence>
<dbReference type="PROSITE" id="PS00674">
    <property type="entry name" value="AAA"/>
    <property type="match status" value="1"/>
</dbReference>
<dbReference type="GO" id="GO:0004222">
    <property type="term" value="F:metalloendopeptidase activity"/>
    <property type="evidence" value="ECO:0007669"/>
    <property type="project" value="InterPro"/>
</dbReference>
<keyword evidence="1" id="KW-0067">ATP-binding</keyword>
<dbReference type="InterPro" id="IPR003959">
    <property type="entry name" value="ATPase_AAA_core"/>
</dbReference>
<comment type="similarity">
    <text evidence="1">Belongs to the AAA ATPase family.</text>
</comment>
<dbReference type="GO" id="GO:0006508">
    <property type="term" value="P:proteolysis"/>
    <property type="evidence" value="ECO:0007669"/>
    <property type="project" value="InterPro"/>
</dbReference>
<feature type="domain" description="ATPase AAA-type core" evidence="2">
    <location>
        <begin position="50"/>
        <end position="101"/>
    </location>
</feature>
<protein>
    <submittedName>
        <fullName evidence="3">ATPase family protein associated with various cellular activities (AAA)</fullName>
    </submittedName>
</protein>